<gene>
    <name evidence="11" type="ORF">ONB1V03_LOCUS12108</name>
</gene>
<protein>
    <recommendedName>
        <fullName evidence="10">NR LBD domain-containing protein</fullName>
    </recommendedName>
</protein>
<dbReference type="Gene3D" id="1.10.565.10">
    <property type="entry name" value="Retinoid X Receptor"/>
    <property type="match status" value="1"/>
</dbReference>
<dbReference type="GO" id="GO:0004879">
    <property type="term" value="F:nuclear receptor activity"/>
    <property type="evidence" value="ECO:0007669"/>
    <property type="project" value="TreeGrafter"/>
</dbReference>
<evidence type="ECO:0000256" key="5">
    <source>
        <dbReference type="ARBA" id="ARBA00023125"/>
    </source>
</evidence>
<dbReference type="SMART" id="SM00399">
    <property type="entry name" value="ZnF_C4"/>
    <property type="match status" value="1"/>
</dbReference>
<proteinExistence type="predicted"/>
<dbReference type="SUPFAM" id="SSF57716">
    <property type="entry name" value="Glucocorticoid receptor-like (DNA-binding domain)"/>
    <property type="match status" value="1"/>
</dbReference>
<dbReference type="Gene3D" id="3.30.50.10">
    <property type="entry name" value="Erythroid Transcription Factor GATA-1, subunit A"/>
    <property type="match status" value="1"/>
</dbReference>
<dbReference type="OrthoDB" id="6355676at2759"/>
<evidence type="ECO:0000256" key="7">
    <source>
        <dbReference type="ARBA" id="ARBA00023170"/>
    </source>
</evidence>
<evidence type="ECO:0000256" key="2">
    <source>
        <dbReference type="ARBA" id="ARBA00022771"/>
    </source>
</evidence>
<keyword evidence="3" id="KW-0862">Zinc</keyword>
<organism evidence="11">
    <name type="scientific">Oppiella nova</name>
    <dbReference type="NCBI Taxonomy" id="334625"/>
    <lineage>
        <taxon>Eukaryota</taxon>
        <taxon>Metazoa</taxon>
        <taxon>Ecdysozoa</taxon>
        <taxon>Arthropoda</taxon>
        <taxon>Chelicerata</taxon>
        <taxon>Arachnida</taxon>
        <taxon>Acari</taxon>
        <taxon>Acariformes</taxon>
        <taxon>Sarcoptiformes</taxon>
        <taxon>Oribatida</taxon>
        <taxon>Brachypylina</taxon>
        <taxon>Oppioidea</taxon>
        <taxon>Oppiidae</taxon>
        <taxon>Oppiella</taxon>
    </lineage>
</organism>
<keyword evidence="6" id="KW-0804">Transcription</keyword>
<keyword evidence="4" id="KW-0805">Transcription regulation</keyword>
<evidence type="ECO:0000313" key="11">
    <source>
        <dbReference type="EMBL" id="CAD7655465.1"/>
    </source>
</evidence>
<dbReference type="PANTHER" id="PTHR24082:SF283">
    <property type="entry name" value="NUCLEAR HORMONE RECEPTOR HR96"/>
    <property type="match status" value="1"/>
</dbReference>
<evidence type="ECO:0000256" key="4">
    <source>
        <dbReference type="ARBA" id="ARBA00023015"/>
    </source>
</evidence>
<dbReference type="SUPFAM" id="SSF48508">
    <property type="entry name" value="Nuclear receptor ligand-binding domain"/>
    <property type="match status" value="1"/>
</dbReference>
<keyword evidence="12" id="KW-1185">Reference proteome</keyword>
<feature type="compositionally biased region" description="Polar residues" evidence="9">
    <location>
        <begin position="82"/>
        <end position="107"/>
    </location>
</feature>
<dbReference type="EMBL" id="CAJPVJ010009537">
    <property type="protein sequence ID" value="CAG2172652.1"/>
    <property type="molecule type" value="Genomic_DNA"/>
</dbReference>
<evidence type="ECO:0000256" key="1">
    <source>
        <dbReference type="ARBA" id="ARBA00022723"/>
    </source>
</evidence>
<reference evidence="11" key="1">
    <citation type="submission" date="2020-11" db="EMBL/GenBank/DDBJ databases">
        <authorList>
            <person name="Tran Van P."/>
        </authorList>
    </citation>
    <scope>NUCLEOTIDE SEQUENCE</scope>
</reference>
<keyword evidence="2" id="KW-0863">Zinc-finger</keyword>
<dbReference type="EMBL" id="OC924362">
    <property type="protein sequence ID" value="CAD7655465.1"/>
    <property type="molecule type" value="Genomic_DNA"/>
</dbReference>
<evidence type="ECO:0000256" key="9">
    <source>
        <dbReference type="SAM" id="MobiDB-lite"/>
    </source>
</evidence>
<feature type="region of interest" description="Disordered" evidence="9">
    <location>
        <begin position="80"/>
        <end position="109"/>
    </location>
</feature>
<evidence type="ECO:0000256" key="8">
    <source>
        <dbReference type="ARBA" id="ARBA00023242"/>
    </source>
</evidence>
<dbReference type="InterPro" id="IPR050234">
    <property type="entry name" value="Nuclear_hormone_rcpt_NR1"/>
</dbReference>
<name>A0A7R9MAF7_9ACAR</name>
<accession>A0A7R9MAF7</accession>
<dbReference type="GO" id="GO:0030154">
    <property type="term" value="P:cell differentiation"/>
    <property type="evidence" value="ECO:0007669"/>
    <property type="project" value="TreeGrafter"/>
</dbReference>
<dbReference type="GO" id="GO:0045944">
    <property type="term" value="P:positive regulation of transcription by RNA polymerase II"/>
    <property type="evidence" value="ECO:0007669"/>
    <property type="project" value="TreeGrafter"/>
</dbReference>
<dbReference type="Proteomes" id="UP000728032">
    <property type="component" value="Unassembled WGS sequence"/>
</dbReference>
<dbReference type="Pfam" id="PF00105">
    <property type="entry name" value="zf-C4"/>
    <property type="match status" value="1"/>
</dbReference>
<dbReference type="GO" id="GO:0000978">
    <property type="term" value="F:RNA polymerase II cis-regulatory region sequence-specific DNA binding"/>
    <property type="evidence" value="ECO:0007669"/>
    <property type="project" value="TreeGrafter"/>
</dbReference>
<keyword evidence="5" id="KW-0238">DNA-binding</keyword>
<dbReference type="InterPro" id="IPR000536">
    <property type="entry name" value="Nucl_hrmn_rcpt_lig-bd"/>
</dbReference>
<feature type="domain" description="NR LBD" evidence="10">
    <location>
        <begin position="220"/>
        <end position="362"/>
    </location>
</feature>
<dbReference type="InterPro" id="IPR035500">
    <property type="entry name" value="NHR-like_dom_sf"/>
</dbReference>
<evidence type="ECO:0000256" key="3">
    <source>
        <dbReference type="ARBA" id="ARBA00022833"/>
    </source>
</evidence>
<evidence type="ECO:0000256" key="6">
    <source>
        <dbReference type="ARBA" id="ARBA00023163"/>
    </source>
</evidence>
<keyword evidence="1" id="KW-0479">Metal-binding</keyword>
<dbReference type="PROSITE" id="PS51843">
    <property type="entry name" value="NR_LBD"/>
    <property type="match status" value="1"/>
</dbReference>
<keyword evidence="8" id="KW-0539">Nucleus</keyword>
<dbReference type="AlphaFoldDB" id="A0A7R9MAF7"/>
<keyword evidence="7" id="KW-0675">Receptor</keyword>
<evidence type="ECO:0000313" key="12">
    <source>
        <dbReference type="Proteomes" id="UP000728032"/>
    </source>
</evidence>
<dbReference type="GO" id="GO:0000122">
    <property type="term" value="P:negative regulation of transcription by RNA polymerase II"/>
    <property type="evidence" value="ECO:0007669"/>
    <property type="project" value="TreeGrafter"/>
</dbReference>
<dbReference type="InterPro" id="IPR013088">
    <property type="entry name" value="Znf_NHR/GATA"/>
</dbReference>
<sequence length="362" mass="41746">MGDKEITKICSVETLVPYHVNLLKCHLDNNCKLDEITRRFCSKCRLDKCLAVGMRRDLILNEEEREMKRLKILENKKKKDNTFNSNDESPQSLIHSSQETSHGNHISNTNNNTNNDILCEILDDNNFSADALNQQIMDIERTVSKDFIDNIVDNSFDNTINDQQIGVYNNNCNEINSQSGYVSNETIEKTVEFSVSVIPIARPLNECNTRFNEMEIYLLKEMKTCTQLLGAPMSTNTKFLDTMYDIHQSFTTKYDTSIRDQTKAVKWLSAFRNICCEDQISLLKYGCFDIIFLRSILYFDYTDNTLKVPMPYTKFVRKMATIWDTDITILDLRGSEEDYKGRNAKDFDSATSGGVNFIVKNI</sequence>
<dbReference type="GO" id="GO:0008270">
    <property type="term" value="F:zinc ion binding"/>
    <property type="evidence" value="ECO:0007669"/>
    <property type="project" value="UniProtKB-KW"/>
</dbReference>
<dbReference type="PANTHER" id="PTHR24082">
    <property type="entry name" value="NUCLEAR HORMONE RECEPTOR"/>
    <property type="match status" value="1"/>
</dbReference>
<evidence type="ECO:0000259" key="10">
    <source>
        <dbReference type="PROSITE" id="PS51843"/>
    </source>
</evidence>
<dbReference type="InterPro" id="IPR001628">
    <property type="entry name" value="Znf_hrmn_rcpt"/>
</dbReference>